<organism evidence="14 15">
    <name type="scientific">Bowmanella dokdonensis</name>
    <dbReference type="NCBI Taxonomy" id="751969"/>
    <lineage>
        <taxon>Bacteria</taxon>
        <taxon>Pseudomonadati</taxon>
        <taxon>Pseudomonadota</taxon>
        <taxon>Gammaproteobacteria</taxon>
        <taxon>Alteromonadales</taxon>
        <taxon>Alteromonadaceae</taxon>
        <taxon>Bowmanella</taxon>
    </lineage>
</organism>
<evidence type="ECO:0000256" key="7">
    <source>
        <dbReference type="ARBA" id="ARBA00022801"/>
    </source>
</evidence>
<keyword evidence="6" id="KW-0479">Metal-binding</keyword>
<dbReference type="Proteomes" id="UP000664654">
    <property type="component" value="Unassembled WGS sequence"/>
</dbReference>
<evidence type="ECO:0000313" key="14">
    <source>
        <dbReference type="EMBL" id="MBN7824402.1"/>
    </source>
</evidence>
<evidence type="ECO:0000256" key="5">
    <source>
        <dbReference type="ARBA" id="ARBA00022670"/>
    </source>
</evidence>
<evidence type="ECO:0000256" key="4">
    <source>
        <dbReference type="ARBA" id="ARBA00022525"/>
    </source>
</evidence>
<feature type="chain" id="PRO_5037451789" evidence="12">
    <location>
        <begin position="19"/>
        <end position="1335"/>
    </location>
</feature>
<keyword evidence="15" id="KW-1185">Reference proteome</keyword>
<dbReference type="InterPro" id="IPR001842">
    <property type="entry name" value="Peptidase_M36"/>
</dbReference>
<evidence type="ECO:0000313" key="15">
    <source>
        <dbReference type="Proteomes" id="UP000664654"/>
    </source>
</evidence>
<evidence type="ECO:0000256" key="2">
    <source>
        <dbReference type="ARBA" id="ARBA00004613"/>
    </source>
</evidence>
<dbReference type="SUPFAM" id="SSF52025">
    <property type="entry name" value="PA domain"/>
    <property type="match status" value="1"/>
</dbReference>
<dbReference type="CDD" id="cd04818">
    <property type="entry name" value="PA_subtilisin_1"/>
    <property type="match status" value="1"/>
</dbReference>
<dbReference type="Pfam" id="PF22352">
    <property type="entry name" value="K319L-like_PKD"/>
    <property type="match status" value="1"/>
</dbReference>
<feature type="compositionally biased region" description="Low complexity" evidence="11">
    <location>
        <begin position="1286"/>
        <end position="1306"/>
    </location>
</feature>
<dbReference type="RefSeq" id="WP_206572517.1">
    <property type="nucleotide sequence ID" value="NZ_JAFKCV010000002.1"/>
</dbReference>
<dbReference type="InterPro" id="IPR003137">
    <property type="entry name" value="PA_domain"/>
</dbReference>
<keyword evidence="10" id="KW-0865">Zymogen</keyword>
<evidence type="ECO:0000256" key="10">
    <source>
        <dbReference type="ARBA" id="ARBA00023145"/>
    </source>
</evidence>
<dbReference type="InterPro" id="IPR050371">
    <property type="entry name" value="Fungal_virulence_M36"/>
</dbReference>
<name>A0A939IQA7_9ALTE</name>
<keyword evidence="5" id="KW-0645">Protease</keyword>
<dbReference type="GO" id="GO:0006508">
    <property type="term" value="P:proteolysis"/>
    <property type="evidence" value="ECO:0007669"/>
    <property type="project" value="UniProtKB-KW"/>
</dbReference>
<gene>
    <name evidence="14" type="ORF">J0A66_04085</name>
</gene>
<evidence type="ECO:0000256" key="1">
    <source>
        <dbReference type="ARBA" id="ARBA00001947"/>
    </source>
</evidence>
<keyword evidence="12" id="KW-0732">Signal</keyword>
<dbReference type="InterPro" id="IPR046450">
    <property type="entry name" value="PA_dom_sf"/>
</dbReference>
<dbReference type="GO" id="GO:0005615">
    <property type="term" value="C:extracellular space"/>
    <property type="evidence" value="ECO:0007669"/>
    <property type="project" value="InterPro"/>
</dbReference>
<proteinExistence type="inferred from homology"/>
<reference evidence="14" key="1">
    <citation type="submission" date="2021-03" db="EMBL/GenBank/DDBJ databases">
        <title>novel species isolated from a fishpond in China.</title>
        <authorList>
            <person name="Lu H."/>
            <person name="Cai Z."/>
        </authorList>
    </citation>
    <scope>NUCLEOTIDE SEQUENCE</scope>
    <source>
        <strain evidence="14">JCM 30855</strain>
    </source>
</reference>
<dbReference type="Pfam" id="PF02225">
    <property type="entry name" value="PA"/>
    <property type="match status" value="1"/>
</dbReference>
<dbReference type="Gene3D" id="3.10.170.10">
    <property type="match status" value="1"/>
</dbReference>
<evidence type="ECO:0000256" key="11">
    <source>
        <dbReference type="SAM" id="MobiDB-lite"/>
    </source>
</evidence>
<evidence type="ECO:0000256" key="3">
    <source>
        <dbReference type="ARBA" id="ARBA00006006"/>
    </source>
</evidence>
<dbReference type="InterPro" id="IPR020008">
    <property type="entry name" value="GlyGly_CTERM"/>
</dbReference>
<keyword evidence="7" id="KW-0378">Hydrolase</keyword>
<sequence length="1335" mass="144698">MKHFRPTMIATLITSALATGTLSSAAIAMTDRTNFDASSQVKGPGLVSTAQKALAQRPSISGAKSQYDANLGKATFIWADANRSRPNLSLIAPEQRSQYAAEYYLNRLTGMGSAKAGISQVKLQSLHDIQRGAIVAKFRQSIQGIEVFNREYNVAMDRELNLVAGSGYLAQSPDKRNLLKLLGSFTSAEMAVQKAFTDLAGAQVNLYKSNESNGYVHFEAEALDSDKQVVGQPRAKKVFYELKGKLVAAYYVEAEIADKAAVDSQYFSFVIDAQSGDILYRKNLQAHANEFTYRVYAERNGYPWEGPHGDVLPAETPVQIDETEILEAPLVTLSHYRKISTQDPWLDEDATTTSGNNVFAYADVVAPQGFTEGDFTADVTSPNTFDYQLSDEESPSSMGNRQAAIVNLFYMNNFLHDFYYDHGFDEASGNAQLDNYGRGGVEGDPLEAQAQDYSGLNNANMFTPADGASPRMQQYLWNSKDAVIGEDFGATVTSHPEIGVLESSQVASFGPQQYERFSGNVAVMFDEGDPETGLNMDGCSEATNPDQLAGKIAIVNRGECNFTVKVLNAQKAGAIGALVVNNNDDGTPAPMGGEDPEVEIASVGLNFEEGQAIYDLLDMEQTVTVEMVNKFLLKDSTLDNGIIAHEWGHYISNRLVGNASGLINFQGDAMGEGWGDFHSLMFIARKSDIELLNNDQFQRAYATGTYVEAFWRGIRRLPYSTDMEINPLSFRHITEGAGGDIGIPDTSVESPHAAGEVWATMLWESYVALINKHGFNIAQKRMADYLVAGYKLTPIAPTYTEARDAILAAAFANDQNDYRLMLAAFAKRGMGLGAVPPERYSENLTGVTESFATELATYTLADADINADYNGEELGFCTNDGILDVGETGTVNVAIKNVGSETLNAVQAQLVVTSDHDVTFENNGLITFDPLEPFETSAAKTVMLTLNEAGIGEELEIQVTFPELEDGDDIVEATAGSISALVNMHFDPREPVDGVAFDDMESLSLLNDWQENIMEGDDLAVGTRVIDTDNTGFFQGYNPDVDLEEQTMLLLNNGFQSDVAYETAPFTVGTDGDFEVSFWHFYWLENGWDGGVVEISVNNNDWVDVTQMGGEFSVGYNGVIIDDSSAALSGRAVFTDWNTDGFATFAGNRESINFGSALNGNEVRLRFRIASDATTSEFGWFIDNVQLTNVTTPVFSNVTAGDSADCDNAAPLVTVPDNTVVAENSSGTLEAMATDRNSDTLTYQWSQVSGPAATLTEADSATLSFTAPSVNANAVLEFQVTVSDGTTTSSANSTVVVTNQNDTTPPTGGGSSGGSMGWLTLLLAPWVLLRRRFRA</sequence>
<comment type="similarity">
    <text evidence="3">Belongs to the peptidase M36 family.</text>
</comment>
<dbReference type="NCBIfam" id="TIGR03501">
    <property type="entry name" value="GlyGly_CTERM"/>
    <property type="match status" value="1"/>
</dbReference>
<dbReference type="PANTHER" id="PTHR33478">
    <property type="entry name" value="EXTRACELLULAR METALLOPROTEINASE MEP"/>
    <property type="match status" value="1"/>
</dbReference>
<dbReference type="GO" id="GO:0008270">
    <property type="term" value="F:zinc ion binding"/>
    <property type="evidence" value="ECO:0007669"/>
    <property type="project" value="InterPro"/>
</dbReference>
<dbReference type="Pfam" id="PF02128">
    <property type="entry name" value="Peptidase_M36"/>
    <property type="match status" value="1"/>
</dbReference>
<keyword evidence="9" id="KW-0482">Metalloprotease</keyword>
<evidence type="ECO:0000256" key="6">
    <source>
        <dbReference type="ARBA" id="ARBA00022723"/>
    </source>
</evidence>
<evidence type="ECO:0000256" key="8">
    <source>
        <dbReference type="ARBA" id="ARBA00022833"/>
    </source>
</evidence>
<dbReference type="Gene3D" id="1.10.390.10">
    <property type="entry name" value="Neutral Protease Domain 2"/>
    <property type="match status" value="1"/>
</dbReference>
<evidence type="ECO:0000259" key="13">
    <source>
        <dbReference type="Pfam" id="PF02225"/>
    </source>
</evidence>
<dbReference type="GO" id="GO:0004222">
    <property type="term" value="F:metalloendopeptidase activity"/>
    <property type="evidence" value="ECO:0007669"/>
    <property type="project" value="InterPro"/>
</dbReference>
<evidence type="ECO:0000256" key="12">
    <source>
        <dbReference type="SAM" id="SignalP"/>
    </source>
</evidence>
<keyword evidence="4" id="KW-0964">Secreted</keyword>
<dbReference type="Gene3D" id="2.60.40.10">
    <property type="entry name" value="Immunoglobulins"/>
    <property type="match status" value="1"/>
</dbReference>
<comment type="cofactor">
    <cofactor evidence="1">
        <name>Zn(2+)</name>
        <dbReference type="ChEBI" id="CHEBI:29105"/>
    </cofactor>
</comment>
<accession>A0A939IQA7</accession>
<dbReference type="InterPro" id="IPR027268">
    <property type="entry name" value="Peptidase_M4/M1_CTD_sf"/>
</dbReference>
<keyword evidence="8" id="KW-0862">Zinc</keyword>
<protein>
    <submittedName>
        <fullName evidence="14">Rhombosortase-dependent M36 family metallopeptidase</fullName>
    </submittedName>
</protein>
<feature type="region of interest" description="Disordered" evidence="11">
    <location>
        <begin position="1286"/>
        <end position="1312"/>
    </location>
</feature>
<dbReference type="Gene3D" id="3.50.30.30">
    <property type="match status" value="1"/>
</dbReference>
<comment type="subcellular location">
    <subcellularLocation>
        <location evidence="2">Secreted</location>
    </subcellularLocation>
</comment>
<feature type="signal peptide" evidence="12">
    <location>
        <begin position="1"/>
        <end position="18"/>
    </location>
</feature>
<dbReference type="InterPro" id="IPR013783">
    <property type="entry name" value="Ig-like_fold"/>
</dbReference>
<feature type="domain" description="PA" evidence="13">
    <location>
        <begin position="536"/>
        <end position="613"/>
    </location>
</feature>
<evidence type="ECO:0000256" key="9">
    <source>
        <dbReference type="ARBA" id="ARBA00023049"/>
    </source>
</evidence>
<dbReference type="NCBIfam" id="NF038111">
    <property type="entry name" value="rhom_dep_M36"/>
    <property type="match status" value="1"/>
</dbReference>
<comment type="caution">
    <text evidence="14">The sequence shown here is derived from an EMBL/GenBank/DDBJ whole genome shotgun (WGS) entry which is preliminary data.</text>
</comment>
<dbReference type="EMBL" id="JAFKCV010000002">
    <property type="protein sequence ID" value="MBN7824402.1"/>
    <property type="molecule type" value="Genomic_DNA"/>
</dbReference>
<dbReference type="SUPFAM" id="SSF55486">
    <property type="entry name" value="Metalloproteases ('zincins'), catalytic domain"/>
    <property type="match status" value="1"/>
</dbReference>
<dbReference type="PANTHER" id="PTHR33478:SF1">
    <property type="entry name" value="EXTRACELLULAR METALLOPROTEINASE MEP"/>
    <property type="match status" value="1"/>
</dbReference>